<keyword evidence="2" id="KW-1185">Reference proteome</keyword>
<protein>
    <submittedName>
        <fullName evidence="1">Uncharacterized protein</fullName>
    </submittedName>
</protein>
<comment type="caution">
    <text evidence="1">The sequence shown here is derived from an EMBL/GenBank/DDBJ whole genome shotgun (WGS) entry which is preliminary data.</text>
</comment>
<accession>A0A177HUG6</accession>
<reference evidence="1 2" key="1">
    <citation type="submission" date="2015-12" db="EMBL/GenBank/DDBJ databases">
        <title>Genome sequence of Streptomyces sp. G25.</title>
        <authorList>
            <person name="Poehlein A."/>
            <person name="Roettig A."/>
            <person name="Hiessl S."/>
            <person name="Hauschild P."/>
            <person name="Schauer J."/>
            <person name="Madkour M.H."/>
            <person name="Al-Ansari A.M."/>
            <person name="Almakishah N.H."/>
            <person name="Steinbuechel A."/>
            <person name="Daniel R."/>
        </authorList>
    </citation>
    <scope>NUCLEOTIDE SEQUENCE [LARGE SCALE GENOMIC DNA]</scope>
    <source>
        <strain evidence="2">G25(2015)</strain>
    </source>
</reference>
<dbReference type="AlphaFoldDB" id="A0A177HUG6"/>
<organism evidence="1 2">
    <name type="scientific">Streptomyces jeddahensis</name>
    <dbReference type="NCBI Taxonomy" id="1716141"/>
    <lineage>
        <taxon>Bacteria</taxon>
        <taxon>Bacillati</taxon>
        <taxon>Actinomycetota</taxon>
        <taxon>Actinomycetes</taxon>
        <taxon>Kitasatosporales</taxon>
        <taxon>Streptomycetaceae</taxon>
        <taxon>Streptomyces</taxon>
    </lineage>
</organism>
<name>A0A177HUG6_9ACTN</name>
<evidence type="ECO:0000313" key="1">
    <source>
        <dbReference type="EMBL" id="OAH14622.1"/>
    </source>
</evidence>
<dbReference type="Proteomes" id="UP000077381">
    <property type="component" value="Unassembled WGS sequence"/>
</dbReference>
<dbReference type="EMBL" id="LOHS01000061">
    <property type="protein sequence ID" value="OAH14622.1"/>
    <property type="molecule type" value="Genomic_DNA"/>
</dbReference>
<dbReference type="PATRIC" id="fig|1716141.3.peg.2240"/>
<sequence length="65" mass="6804">MSAGYITTGGSDRYHTGVDCPAFQRGVRGSEAQGNTLRPVIPLTPEQAGHVRQTPCPECCGGSAR</sequence>
<dbReference type="RefSeq" id="WP_067275133.1">
    <property type="nucleotide sequence ID" value="NZ_LOHS01000061.1"/>
</dbReference>
<dbReference type="OrthoDB" id="4290505at2"/>
<gene>
    <name evidence="1" type="ORF">STSP_21330</name>
</gene>
<evidence type="ECO:0000313" key="2">
    <source>
        <dbReference type="Proteomes" id="UP000077381"/>
    </source>
</evidence>
<proteinExistence type="predicted"/>